<protein>
    <recommendedName>
        <fullName evidence="1">AAA-ATPase-like domain-containing protein</fullName>
    </recommendedName>
</protein>
<dbReference type="PATRIC" id="fig|536227.13.peg.737"/>
<evidence type="ECO:0000313" key="2">
    <source>
        <dbReference type="EMBL" id="EET88950.1"/>
    </source>
</evidence>
<evidence type="ECO:0000313" key="3">
    <source>
        <dbReference type="Proteomes" id="UP000004198"/>
    </source>
</evidence>
<feature type="domain" description="AAA-ATPase-like" evidence="1">
    <location>
        <begin position="6"/>
        <end position="230"/>
    </location>
</feature>
<dbReference type="InterPro" id="IPR012547">
    <property type="entry name" value="PDDEXK_9"/>
</dbReference>
<accession>C6PP72</accession>
<dbReference type="STRING" id="536227.Ccar_03500"/>
<evidence type="ECO:0000259" key="1">
    <source>
        <dbReference type="Pfam" id="PF09820"/>
    </source>
</evidence>
<dbReference type="EMBL" id="ACVI01000006">
    <property type="protein sequence ID" value="EET88950.1"/>
    <property type="molecule type" value="Genomic_DNA"/>
</dbReference>
<dbReference type="KEGG" id="cck:Ccar_03500"/>
<dbReference type="OrthoDB" id="1050390at2"/>
<dbReference type="PANTHER" id="PTHR34825">
    <property type="entry name" value="CONSERVED PROTEIN, WITH A WEAK D-GALACTARATE DEHYDRATASE/ALTRONATE HYDROLASE DOMAIN"/>
    <property type="match status" value="1"/>
</dbReference>
<name>C6PP72_9CLOT</name>
<keyword evidence="3" id="KW-1185">Reference proteome</keyword>
<dbReference type="Proteomes" id="UP000004198">
    <property type="component" value="Unassembled WGS sequence"/>
</dbReference>
<dbReference type="eggNOG" id="COG4637">
    <property type="taxonomic scope" value="Bacteria"/>
</dbReference>
<dbReference type="InterPro" id="IPR018631">
    <property type="entry name" value="AAA-ATPase-like_dom"/>
</dbReference>
<gene>
    <name evidence="2" type="ORF">CcarbDRAFT_0589</name>
</gene>
<dbReference type="AlphaFoldDB" id="C6PP72"/>
<dbReference type="Pfam" id="PF09820">
    <property type="entry name" value="AAA-ATPase_like"/>
    <property type="match status" value="1"/>
</dbReference>
<organism evidence="2 3">
    <name type="scientific">Clostridium carboxidivorans P7</name>
    <dbReference type="NCBI Taxonomy" id="536227"/>
    <lineage>
        <taxon>Bacteria</taxon>
        <taxon>Bacillati</taxon>
        <taxon>Bacillota</taxon>
        <taxon>Clostridia</taxon>
        <taxon>Eubacteriales</taxon>
        <taxon>Clostridiaceae</taxon>
        <taxon>Clostridium</taxon>
    </lineage>
</organism>
<sequence>MKKIQVGTSDFKKLIEGNNYFVDKSLLIKEFIENGADIILTPRPRRFGKTLNLSMLKYFFDIRTKEETKDLFKGLKIEKEKEIMKLQGEYPVVFITFKNVKYISYEDFKDGIEFLLSSLYKEHDYLLQSDKLSETDKKEYLEMMERRASIASLSNGISSLMGYMNKHYGRKVMLFIDEYDVPIQEGYLRGYYNEMIVLIRNLLTAALKDNPYAEKSLITGILRVAKESIFSGLNNLKVYSILSFKFSDKFGFTEEEMKDLIEYYNLKDSTEGIKNWYNGYIFGGKVIYNPWSVLNYIDNNEEGFMPYWINSSSNDLIKRLLLKGDKEIKLDLEYLIEGKSINKVIDDTIVMAEVEDSNQNIWSFLLLSGYLKAVKTELIRGRLNCELQIPNEEVHIFYENLIVKWFQEAMTNQKYEEMLSNLVTGDIENFGYAFQEFVINNLSYFDVSGKEPEKVYHAFVLGMLVSISNTHKVKSNKESGFGRYDVMIIPKDISKPGIIIEFKKINVLSKETIEQGKVEALKQIDKMKYDEELINCGVKDIIKIAIVFKGKEVMISES</sequence>
<comment type="caution">
    <text evidence="2">The sequence shown here is derived from an EMBL/GenBank/DDBJ whole genome shotgun (WGS) entry which is preliminary data.</text>
</comment>
<reference evidence="2 3" key="1">
    <citation type="submission" date="2009-06" db="EMBL/GenBank/DDBJ databases">
        <title>The draft genome of Clostridium carboxidivorans P7.</title>
        <authorList>
            <consortium name="US DOE Joint Genome Institute (JGI-PGF)"/>
            <person name="Lucas S."/>
            <person name="Copeland A."/>
            <person name="Lapidus A."/>
            <person name="Glavina del Rio T."/>
            <person name="Tice H."/>
            <person name="Bruce D."/>
            <person name="Goodwin L."/>
            <person name="Pitluck S."/>
            <person name="Larimer F."/>
            <person name="Land M.L."/>
            <person name="Hauser L."/>
            <person name="Hemme C.L."/>
        </authorList>
    </citation>
    <scope>NUCLEOTIDE SEQUENCE [LARGE SCALE GENOMIC DNA]</scope>
    <source>
        <strain evidence="2 3">P7</strain>
    </source>
</reference>
<proteinExistence type="predicted"/>
<dbReference type="RefSeq" id="WP_007059474.1">
    <property type="nucleotide sequence ID" value="NZ_ACVI01000006.1"/>
</dbReference>
<dbReference type="Pfam" id="PF08011">
    <property type="entry name" value="PDDEXK_9"/>
    <property type="match status" value="1"/>
</dbReference>
<dbReference type="PANTHER" id="PTHR34825:SF1">
    <property type="entry name" value="AAA-ATPASE-LIKE DOMAIN-CONTAINING PROTEIN"/>
    <property type="match status" value="1"/>
</dbReference>